<evidence type="ECO:0000256" key="2">
    <source>
        <dbReference type="ARBA" id="ARBA00029447"/>
    </source>
</evidence>
<dbReference type="PANTHER" id="PTHR32089:SF112">
    <property type="entry name" value="LYSOZYME-LIKE PROTEIN-RELATED"/>
    <property type="match status" value="1"/>
</dbReference>
<dbReference type="EMBL" id="AP025730">
    <property type="protein sequence ID" value="BDI06947.1"/>
    <property type="molecule type" value="Genomic_DNA"/>
</dbReference>
<dbReference type="Proteomes" id="UP001057498">
    <property type="component" value="Chromosome"/>
</dbReference>
<accession>A0ABM7YQU5</accession>
<name>A0ABM7YQU5_9BURK</name>
<organism evidence="5 6">
    <name type="scientific">Sphaerotilus microaerophilus</name>
    <dbReference type="NCBI Taxonomy" id="2914710"/>
    <lineage>
        <taxon>Bacteria</taxon>
        <taxon>Pseudomonadati</taxon>
        <taxon>Pseudomonadota</taxon>
        <taxon>Betaproteobacteria</taxon>
        <taxon>Burkholderiales</taxon>
        <taxon>Sphaerotilaceae</taxon>
        <taxon>Sphaerotilus</taxon>
    </lineage>
</organism>
<feature type="domain" description="Methyl-accepting transducer" evidence="4">
    <location>
        <begin position="29"/>
        <end position="255"/>
    </location>
</feature>
<dbReference type="RefSeq" id="WP_251970181.1">
    <property type="nucleotide sequence ID" value="NZ_AP025730.1"/>
</dbReference>
<dbReference type="PANTHER" id="PTHR32089">
    <property type="entry name" value="METHYL-ACCEPTING CHEMOTAXIS PROTEIN MCPB"/>
    <property type="match status" value="1"/>
</dbReference>
<keyword evidence="1 3" id="KW-0807">Transducer</keyword>
<proteinExistence type="inferred from homology"/>
<keyword evidence="6" id="KW-1185">Reference proteome</keyword>
<gene>
    <name evidence="5" type="ORF">CATMQ487_39170</name>
</gene>
<comment type="similarity">
    <text evidence="2">Belongs to the methyl-accepting chemotaxis (MCP) protein family.</text>
</comment>
<protein>
    <submittedName>
        <fullName evidence="5">Chemotaxis protein</fullName>
    </submittedName>
</protein>
<dbReference type="PROSITE" id="PS50111">
    <property type="entry name" value="CHEMOTAXIS_TRANSDUC_2"/>
    <property type="match status" value="1"/>
</dbReference>
<evidence type="ECO:0000259" key="4">
    <source>
        <dbReference type="PROSITE" id="PS50111"/>
    </source>
</evidence>
<dbReference type="SMART" id="SM00283">
    <property type="entry name" value="MA"/>
    <property type="match status" value="1"/>
</dbReference>
<sequence length="453" mass="48585">MLSLLRPRRPAPTADAPLAAAPAVDGGAIVRRLAGKVSTIGRDAAEARGVIEDTQRVVVSQVEAMHALTDQLAQVQTAQDAIGQATSASLEAVTRARAVVAEVASEVAGIVHVLHEVSAAAGDITQIALQTRLVAFNASVEAKRAGEAGRGFGVVADAVKDLAGRVEVSSKTIMGTLAQLDQRIEAFSREIRIDTGPAVRSGASQGSIHRAFADVETDVQRINVAAQGSRDICLRVSERTEGLGQDMQAAMIGLDTAMSCSDRFLRVSEQLIDELAASDVATDDTPYIEAVQRVAAQVGAALEQALARGDISAADLFDEAYRPIPNTRPAQHLTRFAQLTDRLLPPIQEAMLAFSPKVAFCIAADRNGYIATHNRKYCQPQRGDLAWDTANSRYRRIFDDRTGLASARNQRPFLLQTYRRDMGGGKHVLMKEAAAPITVAGRHWGGMRLAYQF</sequence>
<evidence type="ECO:0000313" key="5">
    <source>
        <dbReference type="EMBL" id="BDI06947.1"/>
    </source>
</evidence>
<evidence type="ECO:0000256" key="1">
    <source>
        <dbReference type="ARBA" id="ARBA00023224"/>
    </source>
</evidence>
<dbReference type="PRINTS" id="PR00260">
    <property type="entry name" value="CHEMTRNSDUCR"/>
</dbReference>
<dbReference type="InterPro" id="IPR004090">
    <property type="entry name" value="Chemotax_Me-accpt_rcpt"/>
</dbReference>
<dbReference type="Gene3D" id="1.10.287.950">
    <property type="entry name" value="Methyl-accepting chemotaxis protein"/>
    <property type="match status" value="1"/>
</dbReference>
<evidence type="ECO:0000256" key="3">
    <source>
        <dbReference type="PROSITE-ProRule" id="PRU00284"/>
    </source>
</evidence>
<dbReference type="InterPro" id="IPR004089">
    <property type="entry name" value="MCPsignal_dom"/>
</dbReference>
<dbReference type="SUPFAM" id="SSF58104">
    <property type="entry name" value="Methyl-accepting chemotaxis protein (MCP) signaling domain"/>
    <property type="match status" value="1"/>
</dbReference>
<reference evidence="5" key="1">
    <citation type="submission" date="2022-04" db="EMBL/GenBank/DDBJ databases">
        <title>Whole genome sequence of Sphaerotilus sp. FB-5.</title>
        <authorList>
            <person name="Takeda M."/>
            <person name="Narihara S."/>
            <person name="Akimoto M."/>
            <person name="Akimoto R."/>
            <person name="Nishiyashiki S."/>
            <person name="Murakami T."/>
        </authorList>
    </citation>
    <scope>NUCLEOTIDE SEQUENCE</scope>
    <source>
        <strain evidence="5">FB-5</strain>
    </source>
</reference>
<evidence type="ECO:0000313" key="6">
    <source>
        <dbReference type="Proteomes" id="UP001057498"/>
    </source>
</evidence>
<dbReference type="Pfam" id="PF00015">
    <property type="entry name" value="MCPsignal"/>
    <property type="match status" value="1"/>
</dbReference>